<comment type="caution">
    <text evidence="10">The sequence shown here is derived from an EMBL/GenBank/DDBJ whole genome shotgun (WGS) entry which is preliminary data.</text>
</comment>
<dbReference type="SUPFAM" id="SSF64182">
    <property type="entry name" value="DHH phosphoesterases"/>
    <property type="match status" value="1"/>
</dbReference>
<evidence type="ECO:0000313" key="10">
    <source>
        <dbReference type="EMBL" id="PJE76547.1"/>
    </source>
</evidence>
<keyword evidence="7" id="KW-0460">Magnesium</keyword>
<evidence type="ECO:0000256" key="1">
    <source>
        <dbReference type="ARBA" id="ARBA00001946"/>
    </source>
</evidence>
<dbReference type="SMART" id="SM01131">
    <property type="entry name" value="DHHA2"/>
    <property type="match status" value="1"/>
</dbReference>
<dbReference type="InterPro" id="IPR052390">
    <property type="entry name" value="tRNA_nt/polyA_polymerase"/>
</dbReference>
<keyword evidence="6" id="KW-0547">Nucleotide-binding</keyword>
<keyword evidence="5" id="KW-0479">Metal-binding</keyword>
<dbReference type="GO" id="GO:0000166">
    <property type="term" value="F:nucleotide binding"/>
    <property type="evidence" value="ECO:0007669"/>
    <property type="project" value="UniProtKB-KW"/>
</dbReference>
<dbReference type="GO" id="GO:0016462">
    <property type="term" value="F:pyrophosphatase activity"/>
    <property type="evidence" value="ECO:0007669"/>
    <property type="project" value="InterPro"/>
</dbReference>
<evidence type="ECO:0000256" key="5">
    <source>
        <dbReference type="ARBA" id="ARBA00022723"/>
    </source>
</evidence>
<dbReference type="AlphaFoldDB" id="A0A2M8LGH6"/>
<dbReference type="GO" id="GO:0046872">
    <property type="term" value="F:metal ion binding"/>
    <property type="evidence" value="ECO:0007669"/>
    <property type="project" value="UniProtKB-KW"/>
</dbReference>
<keyword evidence="4" id="KW-0808">Transferase</keyword>
<dbReference type="Pfam" id="PF02833">
    <property type="entry name" value="DHHA2"/>
    <property type="match status" value="1"/>
</dbReference>
<dbReference type="PANTHER" id="PTHR47788:SF1">
    <property type="entry name" value="A-ADDING TRNA NUCLEOTIDYLTRANSFERASE"/>
    <property type="match status" value="1"/>
</dbReference>
<dbReference type="InterPro" id="IPR004097">
    <property type="entry name" value="DHHA2"/>
</dbReference>
<dbReference type="Gene3D" id="3.90.1640.10">
    <property type="entry name" value="inorganic pyrophosphatase (n-terminal core)"/>
    <property type="match status" value="1"/>
</dbReference>
<dbReference type="GO" id="GO:0008033">
    <property type="term" value="P:tRNA processing"/>
    <property type="evidence" value="ECO:0007669"/>
    <property type="project" value="UniProtKB-KW"/>
</dbReference>
<dbReference type="EMBL" id="PFEU01000018">
    <property type="protein sequence ID" value="PJE76547.1"/>
    <property type="molecule type" value="Genomic_DNA"/>
</dbReference>
<keyword evidence="3" id="KW-0819">tRNA processing</keyword>
<dbReference type="GO" id="GO:0016779">
    <property type="term" value="F:nucleotidyltransferase activity"/>
    <property type="evidence" value="ECO:0007669"/>
    <property type="project" value="UniProtKB-KW"/>
</dbReference>
<protein>
    <recommendedName>
        <fullName evidence="9">DHHA2 domain-containing protein</fullName>
    </recommendedName>
</protein>
<dbReference type="GO" id="GO:0003723">
    <property type="term" value="F:RNA binding"/>
    <property type="evidence" value="ECO:0007669"/>
    <property type="project" value="UniProtKB-KW"/>
</dbReference>
<dbReference type="GO" id="GO:0005737">
    <property type="term" value="C:cytoplasm"/>
    <property type="evidence" value="ECO:0007669"/>
    <property type="project" value="InterPro"/>
</dbReference>
<gene>
    <name evidence="10" type="ORF">COV05_04225</name>
</gene>
<evidence type="ECO:0000256" key="6">
    <source>
        <dbReference type="ARBA" id="ARBA00022741"/>
    </source>
</evidence>
<feature type="domain" description="DHHA2" evidence="9">
    <location>
        <begin position="178"/>
        <end position="305"/>
    </location>
</feature>
<evidence type="ECO:0000313" key="11">
    <source>
        <dbReference type="Proteomes" id="UP000231436"/>
    </source>
</evidence>
<dbReference type="InterPro" id="IPR038763">
    <property type="entry name" value="DHH_sf"/>
</dbReference>
<evidence type="ECO:0000259" key="9">
    <source>
        <dbReference type="SMART" id="SM01131"/>
    </source>
</evidence>
<dbReference type="InterPro" id="IPR038222">
    <property type="entry name" value="DHHA2_dom_sf"/>
</dbReference>
<evidence type="ECO:0000256" key="4">
    <source>
        <dbReference type="ARBA" id="ARBA00022695"/>
    </source>
</evidence>
<comment type="similarity">
    <text evidence="2">Belongs to the tRNA nucleotidyltransferase/poly(A) polymerase family.</text>
</comment>
<evidence type="ECO:0000256" key="2">
    <source>
        <dbReference type="ARBA" id="ARBA00007265"/>
    </source>
</evidence>
<accession>A0A2M8LGH6</accession>
<proteinExistence type="inferred from homology"/>
<comment type="cofactor">
    <cofactor evidence="1">
        <name>Mg(2+)</name>
        <dbReference type="ChEBI" id="CHEBI:18420"/>
    </cofactor>
</comment>
<sequence length="306" mass="34549">MILVTTYQDPDLDGVACSVAEAELLIGQGEEAIAGIFGTLHREAESCIQTFGLEWPMDAEEVIDQVDEIVLTDASDLRGISPLIDPEKVTTIIDHRKDYNPDDFPNADLQVELVGSASTLVTEHFIEEGLIPSKTSAYLLAGAIVSNTINFQNNVTTDRDRKAYEWLQGRVEIPQDFVQTLFESKSSFVHEFVSDEIMQDATWFDFPLQKIGIAQLEILRAEEFLTEFGYQIEDILEEIHKEDAIDHGFLSIVDIDHGRNILLCYDTQMKAWLSQALKVEWIGNRAQTSGIMMRKEIVPLLREIIL</sequence>
<name>A0A2M8LGH6_9BACT</name>
<dbReference type="Gene3D" id="3.10.310.20">
    <property type="entry name" value="DHHA2 domain"/>
    <property type="match status" value="1"/>
</dbReference>
<dbReference type="PANTHER" id="PTHR47788">
    <property type="entry name" value="POLYA POLYMERASE"/>
    <property type="match status" value="1"/>
</dbReference>
<evidence type="ECO:0000256" key="8">
    <source>
        <dbReference type="ARBA" id="ARBA00022884"/>
    </source>
</evidence>
<keyword evidence="8" id="KW-0694">RNA-binding</keyword>
<dbReference type="Proteomes" id="UP000231436">
    <property type="component" value="Unassembled WGS sequence"/>
</dbReference>
<evidence type="ECO:0000256" key="7">
    <source>
        <dbReference type="ARBA" id="ARBA00022842"/>
    </source>
</evidence>
<reference evidence="11" key="1">
    <citation type="submission" date="2017-09" db="EMBL/GenBank/DDBJ databases">
        <title>Depth-based differentiation of microbial function through sediment-hosted aquifers and enrichment of novel symbionts in the deep terrestrial subsurface.</title>
        <authorList>
            <person name="Probst A.J."/>
            <person name="Ladd B."/>
            <person name="Jarett J.K."/>
            <person name="Geller-Mcgrath D.E."/>
            <person name="Sieber C.M.K."/>
            <person name="Emerson J.B."/>
            <person name="Anantharaman K."/>
            <person name="Thomas B.C."/>
            <person name="Malmstrom R."/>
            <person name="Stieglmeier M."/>
            <person name="Klingl A."/>
            <person name="Woyke T."/>
            <person name="Ryan C.M."/>
            <person name="Banfield J.F."/>
        </authorList>
    </citation>
    <scope>NUCLEOTIDE SEQUENCE [LARGE SCALE GENOMIC DNA]</scope>
</reference>
<keyword evidence="4" id="KW-0548">Nucleotidyltransferase</keyword>
<organism evidence="10 11">
    <name type="scientific">Candidatus Uhrbacteria bacterium CG10_big_fil_rev_8_21_14_0_10_48_16</name>
    <dbReference type="NCBI Taxonomy" id="1975038"/>
    <lineage>
        <taxon>Bacteria</taxon>
        <taxon>Candidatus Uhriibacteriota</taxon>
    </lineage>
</organism>
<evidence type="ECO:0000256" key="3">
    <source>
        <dbReference type="ARBA" id="ARBA00022694"/>
    </source>
</evidence>